<comment type="caution">
    <text evidence="1">The sequence shown here is derived from an EMBL/GenBank/DDBJ whole genome shotgun (WGS) entry which is preliminary data.</text>
</comment>
<accession>A0A9X2JHX2</accession>
<proteinExistence type="predicted"/>
<evidence type="ECO:0000313" key="1">
    <source>
        <dbReference type="EMBL" id="MCO6045912.1"/>
    </source>
</evidence>
<dbReference type="Proteomes" id="UP001155241">
    <property type="component" value="Unassembled WGS sequence"/>
</dbReference>
<keyword evidence="2" id="KW-1185">Reference proteome</keyword>
<dbReference type="RefSeq" id="WP_252854028.1">
    <property type="nucleotide sequence ID" value="NZ_JAMXLR010000062.1"/>
</dbReference>
<gene>
    <name evidence="1" type="ORF">NG895_18590</name>
</gene>
<reference evidence="1" key="1">
    <citation type="submission" date="2022-06" db="EMBL/GenBank/DDBJ databases">
        <title>Aeoliella straminimaris, a novel planctomycete from sediments.</title>
        <authorList>
            <person name="Vitorino I.R."/>
            <person name="Lage O.M."/>
        </authorList>
    </citation>
    <scope>NUCLEOTIDE SEQUENCE</scope>
    <source>
        <strain evidence="1">ICT_H6.2</strain>
    </source>
</reference>
<evidence type="ECO:0008006" key="3">
    <source>
        <dbReference type="Google" id="ProtNLM"/>
    </source>
</evidence>
<dbReference type="EMBL" id="JAMXLR010000062">
    <property type="protein sequence ID" value="MCO6045912.1"/>
    <property type="molecule type" value="Genomic_DNA"/>
</dbReference>
<organism evidence="1 2">
    <name type="scientific">Aeoliella straminimaris</name>
    <dbReference type="NCBI Taxonomy" id="2954799"/>
    <lineage>
        <taxon>Bacteria</taxon>
        <taxon>Pseudomonadati</taxon>
        <taxon>Planctomycetota</taxon>
        <taxon>Planctomycetia</taxon>
        <taxon>Pirellulales</taxon>
        <taxon>Lacipirellulaceae</taxon>
        <taxon>Aeoliella</taxon>
    </lineage>
</organism>
<protein>
    <recommendedName>
        <fullName evidence="3">AlpA family transcriptional regulator</fullName>
    </recommendedName>
</protein>
<evidence type="ECO:0000313" key="2">
    <source>
        <dbReference type="Proteomes" id="UP001155241"/>
    </source>
</evidence>
<name>A0A9X2JHX2_9BACT</name>
<dbReference type="AlphaFoldDB" id="A0A9X2JHX2"/>
<sequence length="82" mass="9421">MRVSDLSAKLADSLGQQRRYLDADGCSTRYDFSTEHWRRLVDAGKAPQPTRFGRLVRWFVPELEEWEAAGCPPIRQVKGGKR</sequence>